<dbReference type="InterPro" id="IPR001841">
    <property type="entry name" value="Znf_RING"/>
</dbReference>
<keyword evidence="6 14" id="KW-0479">Metal-binding</keyword>
<accession>A0ABP1BG31</accession>
<dbReference type="InterPro" id="IPR018957">
    <property type="entry name" value="Znf_C3HC4_RING-type"/>
</dbReference>
<evidence type="ECO:0000256" key="10">
    <source>
        <dbReference type="ARBA" id="ARBA00022853"/>
    </source>
</evidence>
<evidence type="ECO:0000259" key="17">
    <source>
        <dbReference type="PROSITE" id="PS50089"/>
    </source>
</evidence>
<gene>
    <name evidence="18" type="ORF">CSSPJE1EN2_LOCUS16764</name>
</gene>
<dbReference type="PROSITE" id="PS50089">
    <property type="entry name" value="ZF_RING_2"/>
    <property type="match status" value="1"/>
</dbReference>
<keyword evidence="19" id="KW-1185">Reference proteome</keyword>
<feature type="coiled-coil region" evidence="15">
    <location>
        <begin position="245"/>
        <end position="279"/>
    </location>
</feature>
<feature type="compositionally biased region" description="Polar residues" evidence="16">
    <location>
        <begin position="20"/>
        <end position="34"/>
    </location>
</feature>
<feature type="domain" description="RING-type" evidence="17">
    <location>
        <begin position="836"/>
        <end position="874"/>
    </location>
</feature>
<evidence type="ECO:0000313" key="19">
    <source>
        <dbReference type="Proteomes" id="UP001497522"/>
    </source>
</evidence>
<evidence type="ECO:0000256" key="16">
    <source>
        <dbReference type="SAM" id="MobiDB-lite"/>
    </source>
</evidence>
<dbReference type="InterPro" id="IPR013083">
    <property type="entry name" value="Znf_RING/FYVE/PHD"/>
</dbReference>
<evidence type="ECO:0000256" key="12">
    <source>
        <dbReference type="ARBA" id="ARBA00023242"/>
    </source>
</evidence>
<dbReference type="EC" id="2.3.2.27" evidence="14"/>
<protein>
    <recommendedName>
        <fullName evidence="14">E3 ubiquitin protein ligase</fullName>
        <ecNumber evidence="14">2.3.2.27</ecNumber>
    </recommendedName>
</protein>
<dbReference type="InterPro" id="IPR017907">
    <property type="entry name" value="Znf_RING_CS"/>
</dbReference>
<comment type="catalytic activity">
    <reaction evidence="1 14">
        <text>S-ubiquitinyl-[E2 ubiquitin-conjugating enzyme]-L-cysteine + [acceptor protein]-L-lysine = [E2 ubiquitin-conjugating enzyme]-L-cysteine + N(6)-ubiquitinyl-[acceptor protein]-L-lysine.</text>
        <dbReference type="EC" id="2.3.2.27"/>
    </reaction>
</comment>
<sequence>MGSAEEPERKRRQLNNNNNHTVNTPLKKQPSTPSADDKKVDAAILQYQNQKLAQQLDFQLTEISALENRCNQLKSKQALHDETLMMVNGVWNQVLNDLESLALKASVATNGITVSESASSIKERGSTLVPPQEIFLNRLLERGATESSTTKESNGSVETGLAAWKASVGKTMNLVVKAIDFHRVKNEELLFSLQNVLSTDEAGLLLKRTDEEFHLEVGKLRAAMDALHLKHREILAEAGSLQDCHAKDQSEIMRLRGELDEVSEELQKSRHKLATLRSQKEAAGGPLIPATIPGLKAGCGNQGLGSEKASEGTCELEAGLVEMKALADQRLQDLQEALQKQLHLSEKIQHMQDLLESERHILLSHPYQLLTDQVQYLRSEIERCQRSVDQLQGERDTALCYEKEVILKAEAGEAARKLGMMSDARAAELETKLQNCRADKDTMHLRLEEASQVLGRKESVAELKMMVTTIHKEMRMMQAQLNSYKNAASVVHSLRAEMQSMDVLLKRQTGECGHLAARCADQTAELNLLKAEVQAVQNNEQELSLFLSMLNRESSDPREVIELQLAESRAWAQVERLKAALDEHSLELRVKAANEAEAACQQRLTAAEAEITELQQSLDASDRAITELTEELKIKSEEGDAYISEIETIGQAYEDMQTQNQRLLQQITERDDYNSQLMSESLKAKQLQTSLQAEKQVLASRMQHAHAAVDVYKQRVTRLEEQVKTFVDQLGRATDESQQYASSLESAKRRSVEMEKELAATKSALEATNKGLEVRGQKLSDVQAELQKERFEKRRIQEKIDALNAKVAHMNSYNDGGPLGERLQEEINQYKAILKCSVCHDRPKEVVITKCYHLFCGPCIQRNLELRHRKCPGCGVPFGQNDVRNVYI</sequence>
<evidence type="ECO:0000256" key="11">
    <source>
        <dbReference type="ARBA" id="ARBA00023054"/>
    </source>
</evidence>
<evidence type="ECO:0000256" key="15">
    <source>
        <dbReference type="SAM" id="Coils"/>
    </source>
</evidence>
<evidence type="ECO:0000256" key="2">
    <source>
        <dbReference type="ARBA" id="ARBA00004123"/>
    </source>
</evidence>
<evidence type="ECO:0000256" key="3">
    <source>
        <dbReference type="ARBA" id="ARBA00004906"/>
    </source>
</evidence>
<evidence type="ECO:0000256" key="5">
    <source>
        <dbReference type="ARBA" id="ARBA00022679"/>
    </source>
</evidence>
<feature type="coiled-coil region" evidence="15">
    <location>
        <begin position="49"/>
        <end position="76"/>
    </location>
</feature>
<evidence type="ECO:0000256" key="1">
    <source>
        <dbReference type="ARBA" id="ARBA00000900"/>
    </source>
</evidence>
<dbReference type="SMART" id="SM00184">
    <property type="entry name" value="RING"/>
    <property type="match status" value="1"/>
</dbReference>
<comment type="pathway">
    <text evidence="3 14">Protein modification; protein ubiquitination.</text>
</comment>
<dbReference type="PANTHER" id="PTHR23163">
    <property type="entry name" value="RING FINGER PROTEIN-RELATED"/>
    <property type="match status" value="1"/>
</dbReference>
<dbReference type="CDD" id="cd16499">
    <property type="entry name" value="RING-HC_Bre1-like"/>
    <property type="match status" value="1"/>
</dbReference>
<dbReference type="Pfam" id="PF00097">
    <property type="entry name" value="zf-C3HC4"/>
    <property type="match status" value="1"/>
</dbReference>
<proteinExistence type="inferred from homology"/>
<dbReference type="InterPro" id="IPR013956">
    <property type="entry name" value="E3_ubiquit_lig_Bre1"/>
</dbReference>
<comment type="similarity">
    <text evidence="4 14">Belongs to the BRE1 family.</text>
</comment>
<dbReference type="Gene3D" id="3.30.40.10">
    <property type="entry name" value="Zinc/RING finger domain, C3HC4 (zinc finger)"/>
    <property type="match status" value="1"/>
</dbReference>
<evidence type="ECO:0000256" key="7">
    <source>
        <dbReference type="ARBA" id="ARBA00022771"/>
    </source>
</evidence>
<dbReference type="EMBL" id="OZ023705">
    <property type="protein sequence ID" value="CAK9874323.1"/>
    <property type="molecule type" value="Genomic_DNA"/>
</dbReference>
<keyword evidence="10 14" id="KW-0156">Chromatin regulator</keyword>
<keyword evidence="12 14" id="KW-0539">Nucleus</keyword>
<evidence type="ECO:0000256" key="6">
    <source>
        <dbReference type="ARBA" id="ARBA00022723"/>
    </source>
</evidence>
<reference evidence="18" key="1">
    <citation type="submission" date="2024-03" db="EMBL/GenBank/DDBJ databases">
        <authorList>
            <consortium name="ELIXIR-Norway"/>
            <consortium name="Elixir Norway"/>
        </authorList>
    </citation>
    <scope>NUCLEOTIDE SEQUENCE</scope>
</reference>
<comment type="subcellular location">
    <subcellularLocation>
        <location evidence="2 14">Nucleus</location>
    </subcellularLocation>
</comment>
<keyword evidence="8 14" id="KW-0833">Ubl conjugation pathway</keyword>
<keyword evidence="11 14" id="KW-0175">Coiled coil</keyword>
<feature type="region of interest" description="Disordered" evidence="16">
    <location>
        <begin position="1"/>
        <end position="38"/>
    </location>
</feature>
<evidence type="ECO:0000256" key="14">
    <source>
        <dbReference type="RuleBase" id="RU365038"/>
    </source>
</evidence>
<name>A0ABP1BG31_9BRYO</name>
<evidence type="ECO:0000313" key="18">
    <source>
        <dbReference type="EMBL" id="CAK9874323.1"/>
    </source>
</evidence>
<keyword evidence="5 14" id="KW-0808">Transferase</keyword>
<dbReference type="Proteomes" id="UP001497522">
    <property type="component" value="Chromosome 4"/>
</dbReference>
<evidence type="ECO:0000256" key="13">
    <source>
        <dbReference type="PROSITE-ProRule" id="PRU00175"/>
    </source>
</evidence>
<keyword evidence="9 14" id="KW-0862">Zinc</keyword>
<evidence type="ECO:0000256" key="4">
    <source>
        <dbReference type="ARBA" id="ARBA00005555"/>
    </source>
</evidence>
<dbReference type="PANTHER" id="PTHR23163:SF0">
    <property type="entry name" value="E3 UBIQUITIN-PROTEIN LIGASE BRE1"/>
    <property type="match status" value="1"/>
</dbReference>
<feature type="coiled-coil region" evidence="15">
    <location>
        <begin position="590"/>
        <end position="666"/>
    </location>
</feature>
<dbReference type="PROSITE" id="PS00518">
    <property type="entry name" value="ZF_RING_1"/>
    <property type="match status" value="1"/>
</dbReference>
<keyword evidence="7 13" id="KW-0863">Zinc-finger</keyword>
<evidence type="ECO:0000256" key="8">
    <source>
        <dbReference type="ARBA" id="ARBA00022786"/>
    </source>
</evidence>
<dbReference type="SUPFAM" id="SSF57850">
    <property type="entry name" value="RING/U-box"/>
    <property type="match status" value="1"/>
</dbReference>
<feature type="coiled-coil region" evidence="15">
    <location>
        <begin position="702"/>
        <end position="806"/>
    </location>
</feature>
<evidence type="ECO:0000256" key="9">
    <source>
        <dbReference type="ARBA" id="ARBA00022833"/>
    </source>
</evidence>
<organism evidence="18 19">
    <name type="scientific">Sphagnum jensenii</name>
    <dbReference type="NCBI Taxonomy" id="128206"/>
    <lineage>
        <taxon>Eukaryota</taxon>
        <taxon>Viridiplantae</taxon>
        <taxon>Streptophyta</taxon>
        <taxon>Embryophyta</taxon>
        <taxon>Bryophyta</taxon>
        <taxon>Sphagnophytina</taxon>
        <taxon>Sphagnopsida</taxon>
        <taxon>Sphagnales</taxon>
        <taxon>Sphagnaceae</taxon>
        <taxon>Sphagnum</taxon>
    </lineage>
</organism>